<feature type="region of interest" description="Disordered" evidence="1">
    <location>
        <begin position="188"/>
        <end position="211"/>
    </location>
</feature>
<sequence>MSGAAVGLAAYDPAMLKKFEGWRTRTSIVVGAVLLTAVIAAWVITAVKTDAKWTDAVSGLIAFGALCVAAAAWRETRRSAEADHRSVGIAEAQEERLRYGWNVSLHPNGNQYELRNTGTAAAQAVELSGDFMRIGFRLSDGDDPVNIAAGEARAFQALTSFNDSGVEMIIEWLPEGETERRTWRETVPPMPSRIEGHVQERRDERIREEQQRRDDSREWRDLIVRLGDAYTDWKVDRDDPKKKLRVQLLTAALPPSIAREIGYEVDVARDVWGEGEYPFVFHVAEEDRELIEPVQAEIELMWNMRQLAGYRVYGPIDAEGPNTEPRIWWAVKGYASRVRERESGERRLRRSRADQEHRDWAMQRLQRFGQENPTPGGDPG</sequence>
<evidence type="ECO:0000256" key="2">
    <source>
        <dbReference type="SAM" id="Phobius"/>
    </source>
</evidence>
<protein>
    <submittedName>
        <fullName evidence="3">Uncharacterized protein</fullName>
    </submittedName>
</protein>
<feature type="compositionally biased region" description="Basic and acidic residues" evidence="1">
    <location>
        <begin position="194"/>
        <end position="211"/>
    </location>
</feature>
<keyword evidence="2" id="KW-0472">Membrane</keyword>
<organism evidence="3 4">
    <name type="scientific">Mycolicibacterium alvei</name>
    <dbReference type="NCBI Taxonomy" id="67081"/>
    <lineage>
        <taxon>Bacteria</taxon>
        <taxon>Bacillati</taxon>
        <taxon>Actinomycetota</taxon>
        <taxon>Actinomycetes</taxon>
        <taxon>Mycobacteriales</taxon>
        <taxon>Mycobacteriaceae</taxon>
        <taxon>Mycolicibacterium</taxon>
    </lineage>
</organism>
<feature type="transmembrane region" description="Helical" evidence="2">
    <location>
        <begin position="56"/>
        <end position="73"/>
    </location>
</feature>
<proteinExistence type="predicted"/>
<accession>A0A6N4V2E1</accession>
<evidence type="ECO:0000313" key="4">
    <source>
        <dbReference type="Proteomes" id="UP000466906"/>
    </source>
</evidence>
<keyword evidence="2" id="KW-0812">Transmembrane</keyword>
<keyword evidence="3" id="KW-0614">Plasmid</keyword>
<dbReference type="EMBL" id="AP022566">
    <property type="protein sequence ID" value="BBX30708.1"/>
    <property type="molecule type" value="Genomic_DNA"/>
</dbReference>
<dbReference type="KEGG" id="malv:MALV_58330"/>
<dbReference type="AlphaFoldDB" id="A0A6N4V2E1"/>
<dbReference type="Proteomes" id="UP000466906">
    <property type="component" value="Plasmid pJCM12272"/>
</dbReference>
<gene>
    <name evidence="3" type="ORF">MALV_58330</name>
</gene>
<evidence type="ECO:0000313" key="3">
    <source>
        <dbReference type="EMBL" id="BBX30708.1"/>
    </source>
</evidence>
<evidence type="ECO:0000256" key="1">
    <source>
        <dbReference type="SAM" id="MobiDB-lite"/>
    </source>
</evidence>
<geneLocation type="plasmid" evidence="3 4">
    <name>pJCM12272</name>
</geneLocation>
<feature type="transmembrane region" description="Helical" evidence="2">
    <location>
        <begin position="26"/>
        <end position="44"/>
    </location>
</feature>
<keyword evidence="2" id="KW-1133">Transmembrane helix</keyword>
<keyword evidence="4" id="KW-1185">Reference proteome</keyword>
<name>A0A6N4V2E1_9MYCO</name>
<reference evidence="3 4" key="1">
    <citation type="journal article" date="2019" name="Emerg. Microbes Infect.">
        <title>Comprehensive subspecies identification of 175 nontuberculous mycobacteria species based on 7547 genomic profiles.</title>
        <authorList>
            <person name="Matsumoto Y."/>
            <person name="Kinjo T."/>
            <person name="Motooka D."/>
            <person name="Nabeya D."/>
            <person name="Jung N."/>
            <person name="Uechi K."/>
            <person name="Horii T."/>
            <person name="Iida T."/>
            <person name="Fujita J."/>
            <person name="Nakamura S."/>
        </authorList>
    </citation>
    <scope>NUCLEOTIDE SEQUENCE [LARGE SCALE GENOMIC DNA]</scope>
    <source>
        <strain evidence="3 4">JCM 12272</strain>
        <plasmid evidence="3">pJCM12272</plasmid>
    </source>
</reference>